<evidence type="ECO:0000313" key="1">
    <source>
        <dbReference type="EMBL" id="EPE35943.1"/>
    </source>
</evidence>
<protein>
    <submittedName>
        <fullName evidence="1">Uncharacterized protein</fullName>
    </submittedName>
</protein>
<dbReference type="HOGENOM" id="CLU_959927_0_0_1"/>
<reference evidence="1 2" key="1">
    <citation type="journal article" date="2013" name="BMC Genomics">
        <title>Genomics-driven discovery of the pneumocandin biosynthetic gene cluster in the fungus Glarea lozoyensis.</title>
        <authorList>
            <person name="Chen L."/>
            <person name="Yue Q."/>
            <person name="Zhang X."/>
            <person name="Xiang M."/>
            <person name="Wang C."/>
            <person name="Li S."/>
            <person name="Che Y."/>
            <person name="Ortiz-Lopez F.J."/>
            <person name="Bills G.F."/>
            <person name="Liu X."/>
            <person name="An Z."/>
        </authorList>
    </citation>
    <scope>NUCLEOTIDE SEQUENCE [LARGE SCALE GENOMIC DNA]</scope>
    <source>
        <strain evidence="2">ATCC 20868 / MF5171</strain>
    </source>
</reference>
<gene>
    <name evidence="1" type="ORF">GLAREA_05281</name>
</gene>
<evidence type="ECO:0000313" key="2">
    <source>
        <dbReference type="Proteomes" id="UP000016922"/>
    </source>
</evidence>
<dbReference type="InterPro" id="IPR036249">
    <property type="entry name" value="Thioredoxin-like_sf"/>
</dbReference>
<proteinExistence type="predicted"/>
<dbReference type="KEGG" id="glz:GLAREA_05281"/>
<name>S3ECA8_GLAL2</name>
<dbReference type="SUPFAM" id="SSF52833">
    <property type="entry name" value="Thioredoxin-like"/>
    <property type="match status" value="1"/>
</dbReference>
<dbReference type="GeneID" id="19464335"/>
<dbReference type="RefSeq" id="XP_008076761.1">
    <property type="nucleotide sequence ID" value="XM_008078570.1"/>
</dbReference>
<dbReference type="AlphaFoldDB" id="S3ECA8"/>
<organism evidence="1 2">
    <name type="scientific">Glarea lozoyensis (strain ATCC 20868 / MF5171)</name>
    <dbReference type="NCBI Taxonomy" id="1116229"/>
    <lineage>
        <taxon>Eukaryota</taxon>
        <taxon>Fungi</taxon>
        <taxon>Dikarya</taxon>
        <taxon>Ascomycota</taxon>
        <taxon>Pezizomycotina</taxon>
        <taxon>Leotiomycetes</taxon>
        <taxon>Helotiales</taxon>
        <taxon>Helotiaceae</taxon>
        <taxon>Glarea</taxon>
    </lineage>
</organism>
<dbReference type="Proteomes" id="UP000016922">
    <property type="component" value="Unassembled WGS sequence"/>
</dbReference>
<dbReference type="EMBL" id="KE145353">
    <property type="protein sequence ID" value="EPE35943.1"/>
    <property type="molecule type" value="Genomic_DNA"/>
</dbReference>
<keyword evidence="2" id="KW-1185">Reference proteome</keyword>
<accession>S3ECA8</accession>
<sequence>MAVFVKSMRHWRDLMSSCDLLVVGFFDNYSRKSVNTQKIFEDFASSYSSDAIKFAAVKRNDVSASCDVYNRPKVQFYQIGFLVGELEMSHADERELKAQIQQFAQDYGTELLGPQPTSSQEPAPPVVGSFIHAPAQGPVRLPDPVHCCPFHTLHRIDGSFPAGEARNTSEAIVDAFLNWCGDNSSNFGYCKVPRDSPRPVVNRTKYLLDVFSSSTGRSRHFFAGYNFTKVNVWVELELDGMPSRFAKQQPEVFMAMGCSRHNAEYTCTLWSDPEFQRDAVKSPGLVVHPF</sequence>